<dbReference type="EMBL" id="JACRDE010000183">
    <property type="protein sequence ID" value="MBI5249113.1"/>
    <property type="molecule type" value="Genomic_DNA"/>
</dbReference>
<feature type="transmembrane region" description="Helical" evidence="1">
    <location>
        <begin position="410"/>
        <end position="432"/>
    </location>
</feature>
<feature type="transmembrane region" description="Helical" evidence="1">
    <location>
        <begin position="346"/>
        <end position="362"/>
    </location>
</feature>
<reference evidence="2" key="1">
    <citation type="submission" date="2020-07" db="EMBL/GenBank/DDBJ databases">
        <title>Huge and variable diversity of episymbiotic CPR bacteria and DPANN archaea in groundwater ecosystems.</title>
        <authorList>
            <person name="He C.Y."/>
            <person name="Keren R."/>
            <person name="Whittaker M."/>
            <person name="Farag I.F."/>
            <person name="Doudna J."/>
            <person name="Cate J.H.D."/>
            <person name="Banfield J.F."/>
        </authorList>
    </citation>
    <scope>NUCLEOTIDE SEQUENCE</scope>
    <source>
        <strain evidence="2">NC_groundwater_1664_Pr3_B-0.1um_52_9</strain>
    </source>
</reference>
<comment type="caution">
    <text evidence="2">The sequence shown here is derived from an EMBL/GenBank/DDBJ whole genome shotgun (WGS) entry which is preliminary data.</text>
</comment>
<organism evidence="2 3">
    <name type="scientific">Desulfomonile tiedjei</name>
    <dbReference type="NCBI Taxonomy" id="2358"/>
    <lineage>
        <taxon>Bacteria</taxon>
        <taxon>Pseudomonadati</taxon>
        <taxon>Thermodesulfobacteriota</taxon>
        <taxon>Desulfomonilia</taxon>
        <taxon>Desulfomonilales</taxon>
        <taxon>Desulfomonilaceae</taxon>
        <taxon>Desulfomonile</taxon>
    </lineage>
</organism>
<evidence type="ECO:0000313" key="2">
    <source>
        <dbReference type="EMBL" id="MBI5249113.1"/>
    </source>
</evidence>
<proteinExistence type="predicted"/>
<gene>
    <name evidence="2" type="ORF">HY912_06435</name>
</gene>
<feature type="transmembrane region" description="Helical" evidence="1">
    <location>
        <begin position="155"/>
        <end position="177"/>
    </location>
</feature>
<feature type="transmembrane region" description="Helical" evidence="1">
    <location>
        <begin position="31"/>
        <end position="53"/>
    </location>
</feature>
<keyword evidence="1" id="KW-1133">Transmembrane helix</keyword>
<evidence type="ECO:0000256" key="1">
    <source>
        <dbReference type="SAM" id="Phobius"/>
    </source>
</evidence>
<accession>A0A9D6UZF5</accession>
<dbReference type="AlphaFoldDB" id="A0A9D6UZF5"/>
<feature type="transmembrane region" description="Helical" evidence="1">
    <location>
        <begin position="316"/>
        <end position="334"/>
    </location>
</feature>
<feature type="transmembrane region" description="Helical" evidence="1">
    <location>
        <begin position="219"/>
        <end position="244"/>
    </location>
</feature>
<feature type="transmembrane region" description="Helical" evidence="1">
    <location>
        <begin position="256"/>
        <end position="276"/>
    </location>
</feature>
<feature type="transmembrane region" description="Helical" evidence="1">
    <location>
        <begin position="189"/>
        <end position="207"/>
    </location>
</feature>
<feature type="transmembrane region" description="Helical" evidence="1">
    <location>
        <begin position="368"/>
        <end position="389"/>
    </location>
</feature>
<sequence length="722" mass="79792">MKNSPAAFPRGQAVSVRLAASLVTRPVLRRALGWIVLGAGLAVFIAVQTAFIAGPVWNRPMLPEVDDSYAYLVKTAEMDECFFQDCPALQDLSKQLEIKSSDRDVEWQKYLLEGRIFVIYHPLFSALLLGVKHFVPDLATAYKIVWTAGPTLFGLGFAYWLLTLWGPGPTGIALILLAAKVFPGNGIHYVVPSNIAMSVALFVWARIISRKGDAPWSLMIGTVLMVGMHPLGRIFSAMAIAMALWFSGRPSLTRGVLPLLLSGAVVVLAFAAPAFIARPVLSVPPEPFGDGGTFISEFFKSVLTVLIEVVRFETPMFGSLTLFVGAAVFGYLAVEPAARTTLRRTLLVFAFFLMASLVYVLPAHPADVFFRLSIPFVIVLVGAVGMAIWHTMGQTVDLLARTGTTEGSCLRLSSGWPAVLFAMLAAFGIQMISYGTEGLEATAEYMKNRQPLFLEPEQPDILTSKAMPGNRVMYDNVDVIMPFYFVHGAMKFGAIYYPALKGTPEEQEWMDRSDLRFAVTYSPLVSLPGFQSDRQDQWWISSPEFRYSPLSRPRKTHQISKEGRILTSAIVYMEIRVNETSPRGPLRLLVHNPGDRAWVQGVVLGPDKRPVAGMDRRVDIPAHWSGWIDLGLKLFSEVESLRLDFPNTSRFSIGGLSFGEGALHWPWANKAKLTFMPRGPDVTPIEVKFDPADILPPQLERKNVTVLDDRGCSVLFEIAESK</sequence>
<evidence type="ECO:0000313" key="3">
    <source>
        <dbReference type="Proteomes" id="UP000807825"/>
    </source>
</evidence>
<protein>
    <submittedName>
        <fullName evidence="2">Uncharacterized protein</fullName>
    </submittedName>
</protein>
<keyword evidence="1" id="KW-0472">Membrane</keyword>
<dbReference type="Proteomes" id="UP000807825">
    <property type="component" value="Unassembled WGS sequence"/>
</dbReference>
<name>A0A9D6UZF5_9BACT</name>
<keyword evidence="1" id="KW-0812">Transmembrane</keyword>